<organism evidence="1 2">
    <name type="scientific">Actinomycetospora corticicola</name>
    <dbReference type="NCBI Taxonomy" id="663602"/>
    <lineage>
        <taxon>Bacteria</taxon>
        <taxon>Bacillati</taxon>
        <taxon>Actinomycetota</taxon>
        <taxon>Actinomycetes</taxon>
        <taxon>Pseudonocardiales</taxon>
        <taxon>Pseudonocardiaceae</taxon>
        <taxon>Actinomycetospora</taxon>
    </lineage>
</organism>
<comment type="caution">
    <text evidence="1">The sequence shown here is derived from an EMBL/GenBank/DDBJ whole genome shotgun (WGS) entry which is preliminary data.</text>
</comment>
<name>A0A7Y9J629_9PSEU</name>
<gene>
    <name evidence="1" type="ORF">BJ983_002907</name>
</gene>
<dbReference type="RefSeq" id="WP_179794430.1">
    <property type="nucleotide sequence ID" value="NZ_BAABHP010000021.1"/>
</dbReference>
<evidence type="ECO:0000313" key="1">
    <source>
        <dbReference type="EMBL" id="NYD36805.1"/>
    </source>
</evidence>
<dbReference type="EMBL" id="JACCBN010000001">
    <property type="protein sequence ID" value="NYD36805.1"/>
    <property type="molecule type" value="Genomic_DNA"/>
</dbReference>
<reference evidence="1 2" key="1">
    <citation type="submission" date="2020-07" db="EMBL/GenBank/DDBJ databases">
        <title>Sequencing the genomes of 1000 actinobacteria strains.</title>
        <authorList>
            <person name="Klenk H.-P."/>
        </authorList>
    </citation>
    <scope>NUCLEOTIDE SEQUENCE [LARGE SCALE GENOMIC DNA]</scope>
    <source>
        <strain evidence="1 2">DSM 45772</strain>
    </source>
</reference>
<sequence>MTGSTCLLDQRPTGDGGHLCRGCTDRLRRDLDAVPDIVSELLVTVSRQDHVQPVRAGRSTATPLVYNPDASDELTDLAYLLGSWSRCMADDLGMKLEVPDTPDTPAAHAAWLALRLRVIRHHPAVDDLAGEIGHAVARGRRAVDVHDVASRFLVGPCPQLTDGWFCDGDVQATITTTRDEPPTMACLRCHHTWRAEQWLRAGKLIANRRDEIGWRPPARTRAGADT</sequence>
<proteinExistence type="predicted"/>
<evidence type="ECO:0000313" key="2">
    <source>
        <dbReference type="Proteomes" id="UP000535890"/>
    </source>
</evidence>
<keyword evidence="2" id="KW-1185">Reference proteome</keyword>
<protein>
    <submittedName>
        <fullName evidence="1">Uncharacterized protein</fullName>
    </submittedName>
</protein>
<dbReference type="AlphaFoldDB" id="A0A7Y9J629"/>
<accession>A0A7Y9J629</accession>
<dbReference type="Proteomes" id="UP000535890">
    <property type="component" value="Unassembled WGS sequence"/>
</dbReference>